<proteinExistence type="predicted"/>
<evidence type="ECO:0000313" key="2">
    <source>
        <dbReference type="EMBL" id="SBT09325.1"/>
    </source>
</evidence>
<keyword evidence="3" id="KW-1185">Reference proteome</keyword>
<evidence type="ECO:0000256" key="1">
    <source>
        <dbReference type="SAM" id="MobiDB-lite"/>
    </source>
</evidence>
<protein>
    <submittedName>
        <fullName evidence="2">Uncharacterized protein</fullName>
    </submittedName>
</protein>
<dbReference type="STRING" id="1860102.ACCAA_680043"/>
<organism evidence="2 3">
    <name type="scientific">Candidatus Accumulibacter aalborgensis</name>
    <dbReference type="NCBI Taxonomy" id="1860102"/>
    <lineage>
        <taxon>Bacteria</taxon>
        <taxon>Pseudomonadati</taxon>
        <taxon>Pseudomonadota</taxon>
        <taxon>Betaproteobacteria</taxon>
        <taxon>Candidatus Accumulibacter</taxon>
    </lineage>
</organism>
<dbReference type="AlphaFoldDB" id="A0A1A8XWE5"/>
<sequence>MFHHAHENPQCQRLDRRIMFEGKSAAASEPTAPTGEPAIAEERGRPDGRRLRPFAGCYKRDRRYTHTVIGAMPSGCGTRTLERITPRVVHAWGAAGRVKFVAWESEQLELSTQPRRLPPAGQADLRLAPGRARLYWLHPIADGIERRQEEDRQ</sequence>
<reference evidence="2 3" key="1">
    <citation type="submission" date="2016-06" db="EMBL/GenBank/DDBJ databases">
        <authorList>
            <person name="Kjaerup R.B."/>
            <person name="Dalgaard T.S."/>
            <person name="Juul-Madsen H.R."/>
        </authorList>
    </citation>
    <scope>NUCLEOTIDE SEQUENCE [LARGE SCALE GENOMIC DNA]</scope>
    <source>
        <strain evidence="2">3</strain>
    </source>
</reference>
<dbReference type="Proteomes" id="UP000199169">
    <property type="component" value="Unassembled WGS sequence"/>
</dbReference>
<dbReference type="EMBL" id="FLQX01000147">
    <property type="protein sequence ID" value="SBT09325.1"/>
    <property type="molecule type" value="Genomic_DNA"/>
</dbReference>
<evidence type="ECO:0000313" key="3">
    <source>
        <dbReference type="Proteomes" id="UP000199169"/>
    </source>
</evidence>
<accession>A0A1A8XWE5</accession>
<name>A0A1A8XWE5_9PROT</name>
<gene>
    <name evidence="2" type="ORF">ACCAA_680043</name>
</gene>
<feature type="region of interest" description="Disordered" evidence="1">
    <location>
        <begin position="23"/>
        <end position="48"/>
    </location>
</feature>